<dbReference type="EMBL" id="FNCJ01000003">
    <property type="protein sequence ID" value="SDG36130.1"/>
    <property type="molecule type" value="Genomic_DNA"/>
</dbReference>
<reference evidence="1 2" key="1">
    <citation type="submission" date="2016-10" db="EMBL/GenBank/DDBJ databases">
        <authorList>
            <person name="de Groot N.N."/>
        </authorList>
    </citation>
    <scope>NUCLEOTIDE SEQUENCE [LARGE SCALE GENOMIC DNA]</scope>
    <source>
        <strain evidence="1 2">LMG 2247</strain>
    </source>
</reference>
<dbReference type="Proteomes" id="UP000199706">
    <property type="component" value="Unassembled WGS sequence"/>
</dbReference>
<gene>
    <name evidence="1" type="ORF">SAMN05216466_10371</name>
</gene>
<dbReference type="AlphaFoldDB" id="A0A1G7TNS6"/>
<protein>
    <recommendedName>
        <fullName evidence="3">Phasin protein</fullName>
    </recommendedName>
</protein>
<accession>A0A1G7TNS6</accession>
<evidence type="ECO:0000313" key="2">
    <source>
        <dbReference type="Proteomes" id="UP000199706"/>
    </source>
</evidence>
<proteinExistence type="predicted"/>
<name>A0A1G7TNS6_9BURK</name>
<sequence length="179" mass="18827">MLSSLIAQWETANLAAFELLGKVVTQSANPAGLPGAVTDVGAWRAFARTALQAGQRYTTVCQSALDESWREQRDRLALKDTAAAVKQLATLNADLATRLAQGHMQHAGALADAAAQYLDDLSHTRGVADLAMAFGKFSGDVQAQSRAHALHVASLAGGVAPALAQWADTNLTDDMERAS</sequence>
<organism evidence="1 2">
    <name type="scientific">Paraburkholderia phenazinium</name>
    <dbReference type="NCBI Taxonomy" id="60549"/>
    <lineage>
        <taxon>Bacteria</taxon>
        <taxon>Pseudomonadati</taxon>
        <taxon>Pseudomonadota</taxon>
        <taxon>Betaproteobacteria</taxon>
        <taxon>Burkholderiales</taxon>
        <taxon>Burkholderiaceae</taxon>
        <taxon>Paraburkholderia</taxon>
    </lineage>
</organism>
<dbReference type="RefSeq" id="WP_090683119.1">
    <property type="nucleotide sequence ID" value="NZ_CADERL010000022.1"/>
</dbReference>
<evidence type="ECO:0008006" key="3">
    <source>
        <dbReference type="Google" id="ProtNLM"/>
    </source>
</evidence>
<dbReference type="OrthoDB" id="9025838at2"/>
<evidence type="ECO:0000313" key="1">
    <source>
        <dbReference type="EMBL" id="SDG36130.1"/>
    </source>
</evidence>